<organism evidence="2 3">
    <name type="scientific">Pontibacillus halophilus JSM 076056 = DSM 19796</name>
    <dbReference type="NCBI Taxonomy" id="1385510"/>
    <lineage>
        <taxon>Bacteria</taxon>
        <taxon>Bacillati</taxon>
        <taxon>Bacillota</taxon>
        <taxon>Bacilli</taxon>
        <taxon>Bacillales</taxon>
        <taxon>Bacillaceae</taxon>
        <taxon>Pontibacillus</taxon>
    </lineage>
</organism>
<reference evidence="2 3" key="1">
    <citation type="submission" date="2013-08" db="EMBL/GenBank/DDBJ databases">
        <authorList>
            <person name="Huang J."/>
            <person name="Wang G."/>
        </authorList>
    </citation>
    <scope>NUCLEOTIDE SEQUENCE [LARGE SCALE GENOMIC DNA]</scope>
    <source>
        <strain evidence="2 3">JSM 076056</strain>
    </source>
</reference>
<keyword evidence="2" id="KW-0808">Transferase</keyword>
<dbReference type="SUPFAM" id="SSF55729">
    <property type="entry name" value="Acyl-CoA N-acyltransferases (Nat)"/>
    <property type="match status" value="1"/>
</dbReference>
<dbReference type="Pfam" id="PF13673">
    <property type="entry name" value="Acetyltransf_10"/>
    <property type="match status" value="1"/>
</dbReference>
<comment type="caution">
    <text evidence="2">The sequence shown here is derived from an EMBL/GenBank/DDBJ whole genome shotgun (WGS) entry which is preliminary data.</text>
</comment>
<sequence>MNWHIRSYSQLTVEELHMIIKERVNVFVVEQQCPYPEVDGADPEAIHIWMEDEGQLAAYCRIFRGGVRYDKASIGRTLVTQGYRGRGYGRLVFQEGINQIKNLFGERCIQIQAQAYLKSFYESFGFQAISETYLDDGIPHIDMVIN</sequence>
<dbReference type="GO" id="GO:0016747">
    <property type="term" value="F:acyltransferase activity, transferring groups other than amino-acyl groups"/>
    <property type="evidence" value="ECO:0007669"/>
    <property type="project" value="InterPro"/>
</dbReference>
<keyword evidence="3" id="KW-1185">Reference proteome</keyword>
<evidence type="ECO:0000313" key="3">
    <source>
        <dbReference type="Proteomes" id="UP000030528"/>
    </source>
</evidence>
<dbReference type="eggNOG" id="COG2153">
    <property type="taxonomic scope" value="Bacteria"/>
</dbReference>
<evidence type="ECO:0000259" key="1">
    <source>
        <dbReference type="PROSITE" id="PS51186"/>
    </source>
</evidence>
<gene>
    <name evidence="2" type="ORF">N781_06920</name>
</gene>
<dbReference type="InterPro" id="IPR000182">
    <property type="entry name" value="GNAT_dom"/>
</dbReference>
<name>A0A0A5GBI6_9BACI</name>
<dbReference type="InterPro" id="IPR016181">
    <property type="entry name" value="Acyl_CoA_acyltransferase"/>
</dbReference>
<dbReference type="CDD" id="cd04301">
    <property type="entry name" value="NAT_SF"/>
    <property type="match status" value="1"/>
</dbReference>
<evidence type="ECO:0000313" key="2">
    <source>
        <dbReference type="EMBL" id="KGX90521.1"/>
    </source>
</evidence>
<dbReference type="AlphaFoldDB" id="A0A0A5GBI6"/>
<accession>A0A0A5GBI6</accession>
<dbReference type="PROSITE" id="PS51186">
    <property type="entry name" value="GNAT"/>
    <property type="match status" value="1"/>
</dbReference>
<dbReference type="Gene3D" id="3.40.630.30">
    <property type="match status" value="1"/>
</dbReference>
<dbReference type="STRING" id="1385510.GCA_000425205_03019"/>
<proteinExistence type="predicted"/>
<protein>
    <submittedName>
        <fullName evidence="2">GNAT family acetyltransferase</fullName>
    </submittedName>
</protein>
<feature type="domain" description="N-acetyltransferase" evidence="1">
    <location>
        <begin position="6"/>
        <end position="146"/>
    </location>
</feature>
<dbReference type="EMBL" id="AVPE01000014">
    <property type="protein sequence ID" value="KGX90521.1"/>
    <property type="molecule type" value="Genomic_DNA"/>
</dbReference>
<dbReference type="Proteomes" id="UP000030528">
    <property type="component" value="Unassembled WGS sequence"/>
</dbReference>